<evidence type="ECO:0000313" key="2">
    <source>
        <dbReference type="EMBL" id="VTU08868.1"/>
    </source>
</evidence>
<proteinExistence type="predicted"/>
<accession>A0ABY6TL31</accession>
<dbReference type="GeneID" id="86156085"/>
<dbReference type="InterPro" id="IPR054187">
    <property type="entry name" value="DUF6892"/>
</dbReference>
<keyword evidence="3" id="KW-1185">Reference proteome</keyword>
<evidence type="ECO:0000259" key="1">
    <source>
        <dbReference type="Pfam" id="PF21832"/>
    </source>
</evidence>
<comment type="caution">
    <text evidence="2">The sequence shown here is derived from an EMBL/GenBank/DDBJ whole genome shotgun (WGS) entry which is preliminary data.</text>
</comment>
<dbReference type="Pfam" id="PF21832">
    <property type="entry name" value="DUF6892"/>
    <property type="match status" value="1"/>
</dbReference>
<dbReference type="Proteomes" id="UP000308167">
    <property type="component" value="Unassembled WGS sequence"/>
</dbReference>
<dbReference type="EMBL" id="CABFKI010000011">
    <property type="protein sequence ID" value="VTU08868.1"/>
    <property type="molecule type" value="Genomic_DNA"/>
</dbReference>
<reference evidence="2 3" key="1">
    <citation type="submission" date="2019-05" db="EMBL/GenBank/DDBJ databases">
        <authorList>
            <consortium name="Pathogen Informatics"/>
        </authorList>
    </citation>
    <scope>NUCLEOTIDE SEQUENCE [LARGE SCALE GENOMIC DNA]</scope>
    <source>
        <strain evidence="2 3">NM319</strain>
    </source>
</reference>
<feature type="domain" description="DUF6892" evidence="1">
    <location>
        <begin position="193"/>
        <end position="371"/>
    </location>
</feature>
<gene>
    <name evidence="2" type="ORF">SAMEA1410922_01709</name>
</gene>
<evidence type="ECO:0000313" key="3">
    <source>
        <dbReference type="Proteomes" id="UP000308167"/>
    </source>
</evidence>
<protein>
    <recommendedName>
        <fullName evidence="1">DUF6892 domain-containing protein</fullName>
    </recommendedName>
</protein>
<name>A0ABY6TL31_9PAST</name>
<organism evidence="2 3">
    <name type="scientific">Actinobacillus porcinus</name>
    <dbReference type="NCBI Taxonomy" id="51048"/>
    <lineage>
        <taxon>Bacteria</taxon>
        <taxon>Pseudomonadati</taxon>
        <taxon>Pseudomonadota</taxon>
        <taxon>Gammaproteobacteria</taxon>
        <taxon>Pasteurellales</taxon>
        <taxon>Pasteurellaceae</taxon>
        <taxon>Actinobacillus</taxon>
    </lineage>
</organism>
<dbReference type="RefSeq" id="WP_135710730.1">
    <property type="nucleotide sequence ID" value="NZ_CABFKI010000011.1"/>
</dbReference>
<sequence>MLSNIIKVAALGLVGIGAKKLYEQFKNEEKALSLATVTKDLDLDPSINLRDFYFKKEEYVLKDAEKITDPMMKLIPLATTDSFDQAHFYNHLKSHLPEAAKNWSNEQKNEFVRAVLSTFEGAFRWDYYHAEHHANILDMCNAKGTMRDCLRFVAELFPNVEQGKRLALILKEVARIQNRLKNPIYDKNQTPSVQFKDIRFKFAIIQQLMAGEQLKPVFNYQLFAEEFSYFIDPAFPSSAAGDYMLNLDITQHQLNCVSDLYLNHYSGDFSFLHLPRQITGESSLYEPFDHRCRPADIVPMTTNVIEDLALLPNLKSISLPKDKPFEILDIRQTGLVKHLDGTYLGAGQGIQIDKLIVPRVFLEALNEKGIALYHGSKKLDIAAILNGESA</sequence>